<feature type="compositionally biased region" description="Basic and acidic residues" evidence="1">
    <location>
        <begin position="241"/>
        <end position="254"/>
    </location>
</feature>
<dbReference type="OrthoDB" id="5189869at2"/>
<evidence type="ECO:0000256" key="1">
    <source>
        <dbReference type="SAM" id="MobiDB-lite"/>
    </source>
</evidence>
<sequence length="254" mass="26579">MSVVVALLAVVVALLAVLVAGLLRTNAEVLRALDRLGAGLDEEEGVTRRTGPQPAAGARTGRAGVDLSGGTLDGGARVVRTVDVEHDTLLLFLSSGCLTCRTFWDAMREAGGLGLPSRIRIVAVTKDLDEESPSALAELVPRHGASVVMSSAAWADYAVPGSPYAVLVEGRSGRVVGEGTGTTWEQVANLMAQATGDLAWVGDDTPRTKKARRDMSVERDTDAELLRAGITPGDPSLYPRGDADGDPHEGDERV</sequence>
<proteinExistence type="predicted"/>
<reference evidence="2 3" key="1">
    <citation type="submission" date="2018-09" db="EMBL/GenBank/DDBJ databases">
        <title>Complete genome sequence of Euzebya sp. DY32-46 isolated from seawater of Pacific Ocean.</title>
        <authorList>
            <person name="Xu L."/>
            <person name="Wu Y.-H."/>
            <person name="Xu X.-W."/>
        </authorList>
    </citation>
    <scope>NUCLEOTIDE SEQUENCE [LARGE SCALE GENOMIC DNA]</scope>
    <source>
        <strain evidence="2 3">DY32-46</strain>
    </source>
</reference>
<dbReference type="RefSeq" id="WP_114590646.1">
    <property type="nucleotide sequence ID" value="NZ_CP031165.1"/>
</dbReference>
<dbReference type="AlphaFoldDB" id="A0A346XUM1"/>
<feature type="compositionally biased region" description="Basic and acidic residues" evidence="1">
    <location>
        <begin position="213"/>
        <end position="225"/>
    </location>
</feature>
<dbReference type="InterPro" id="IPR036249">
    <property type="entry name" value="Thioredoxin-like_sf"/>
</dbReference>
<gene>
    <name evidence="2" type="ORF">DVS28_a1218</name>
</gene>
<dbReference type="KEGG" id="euz:DVS28_a1218"/>
<organism evidence="2 3">
    <name type="scientific">Euzebya pacifica</name>
    <dbReference type="NCBI Taxonomy" id="1608957"/>
    <lineage>
        <taxon>Bacteria</taxon>
        <taxon>Bacillati</taxon>
        <taxon>Actinomycetota</taxon>
        <taxon>Nitriliruptoria</taxon>
        <taxon>Euzebyales</taxon>
    </lineage>
</organism>
<evidence type="ECO:0000313" key="3">
    <source>
        <dbReference type="Proteomes" id="UP000264006"/>
    </source>
</evidence>
<name>A0A346XUM1_9ACTN</name>
<feature type="region of interest" description="Disordered" evidence="1">
    <location>
        <begin position="43"/>
        <end position="62"/>
    </location>
</feature>
<keyword evidence="3" id="KW-1185">Reference proteome</keyword>
<evidence type="ECO:0000313" key="2">
    <source>
        <dbReference type="EMBL" id="AXV05918.1"/>
    </source>
</evidence>
<accession>A0A346XUM1</accession>
<dbReference type="EMBL" id="CP031165">
    <property type="protein sequence ID" value="AXV05918.1"/>
    <property type="molecule type" value="Genomic_DNA"/>
</dbReference>
<evidence type="ECO:0008006" key="4">
    <source>
        <dbReference type="Google" id="ProtNLM"/>
    </source>
</evidence>
<protein>
    <recommendedName>
        <fullName evidence="4">Thioredoxin domain-containing protein</fullName>
    </recommendedName>
</protein>
<feature type="region of interest" description="Disordered" evidence="1">
    <location>
        <begin position="202"/>
        <end position="254"/>
    </location>
</feature>
<dbReference type="SUPFAM" id="SSF52833">
    <property type="entry name" value="Thioredoxin-like"/>
    <property type="match status" value="1"/>
</dbReference>
<dbReference type="Proteomes" id="UP000264006">
    <property type="component" value="Chromosome"/>
</dbReference>